<protein>
    <submittedName>
        <fullName evidence="2">Uncharacterized protein</fullName>
    </submittedName>
</protein>
<keyword evidence="3" id="KW-1185">Reference proteome</keyword>
<organism evidence="2 3">
    <name type="scientific">Neonectria magnoliae</name>
    <dbReference type="NCBI Taxonomy" id="2732573"/>
    <lineage>
        <taxon>Eukaryota</taxon>
        <taxon>Fungi</taxon>
        <taxon>Dikarya</taxon>
        <taxon>Ascomycota</taxon>
        <taxon>Pezizomycotina</taxon>
        <taxon>Sordariomycetes</taxon>
        <taxon>Hypocreomycetidae</taxon>
        <taxon>Hypocreales</taxon>
        <taxon>Nectriaceae</taxon>
        <taxon>Neonectria</taxon>
    </lineage>
</organism>
<evidence type="ECO:0000313" key="3">
    <source>
        <dbReference type="Proteomes" id="UP001498421"/>
    </source>
</evidence>
<evidence type="ECO:0000256" key="1">
    <source>
        <dbReference type="SAM" id="MobiDB-lite"/>
    </source>
</evidence>
<name>A0ABR1IFB2_9HYPO</name>
<proteinExistence type="predicted"/>
<sequence length="53" mass="6039">MPSQEPVKPTGGKEADQTEPQINDNHTQYSLDDFTNKTDSKETKEDDKKEQSK</sequence>
<dbReference type="EMBL" id="JAZAVK010000010">
    <property type="protein sequence ID" value="KAK7431677.1"/>
    <property type="molecule type" value="Genomic_DNA"/>
</dbReference>
<comment type="caution">
    <text evidence="2">The sequence shown here is derived from an EMBL/GenBank/DDBJ whole genome shotgun (WGS) entry which is preliminary data.</text>
</comment>
<feature type="compositionally biased region" description="Basic and acidic residues" evidence="1">
    <location>
        <begin position="34"/>
        <end position="53"/>
    </location>
</feature>
<dbReference type="Proteomes" id="UP001498421">
    <property type="component" value="Unassembled WGS sequence"/>
</dbReference>
<reference evidence="2 3" key="1">
    <citation type="journal article" date="2025" name="Microbiol. Resour. Announc.">
        <title>Draft genome sequences for Neonectria magnoliae and Neonectria punicea, canker pathogens of Liriodendron tulipifera and Acer saccharum in West Virginia.</title>
        <authorList>
            <person name="Petronek H.M."/>
            <person name="Kasson M.T."/>
            <person name="Metheny A.M."/>
            <person name="Stauder C.M."/>
            <person name="Lovett B."/>
            <person name="Lynch S.C."/>
            <person name="Garnas J.R."/>
            <person name="Kasson L.R."/>
            <person name="Stajich J.E."/>
        </authorList>
    </citation>
    <scope>NUCLEOTIDE SEQUENCE [LARGE SCALE GENOMIC DNA]</scope>
    <source>
        <strain evidence="2 3">NRRL 64651</strain>
    </source>
</reference>
<gene>
    <name evidence="2" type="ORF">QQZ08_001896</name>
</gene>
<evidence type="ECO:0000313" key="2">
    <source>
        <dbReference type="EMBL" id="KAK7431677.1"/>
    </source>
</evidence>
<feature type="region of interest" description="Disordered" evidence="1">
    <location>
        <begin position="1"/>
        <end position="53"/>
    </location>
</feature>
<feature type="compositionally biased region" description="Polar residues" evidence="1">
    <location>
        <begin position="18"/>
        <end position="30"/>
    </location>
</feature>
<accession>A0ABR1IFB2</accession>